<keyword evidence="2" id="KW-1185">Reference proteome</keyword>
<dbReference type="Proteomes" id="UP000228680">
    <property type="component" value="Unassembled WGS sequence"/>
</dbReference>
<sequence length="91" mass="10874">MSTISRSHIRRWWCSNRKQEEAKRVQANKEFHLHDVVEMKKQHPCGTNAWKVIRVGADIRIKCEGCGHSVMIPRREFEKKMKKVLVHHEEQ</sequence>
<name>A0A2M9EY00_9BACL</name>
<evidence type="ECO:0000313" key="2">
    <source>
        <dbReference type="Proteomes" id="UP000228680"/>
    </source>
</evidence>
<dbReference type="InterPro" id="IPR009296">
    <property type="entry name" value="DUF951"/>
</dbReference>
<accession>A0A2M9EY00</accession>
<dbReference type="AlphaFoldDB" id="A0A2M9EY00"/>
<dbReference type="OrthoDB" id="9802710at2"/>
<protein>
    <submittedName>
        <fullName evidence="1">DUF951 domain-containing protein</fullName>
    </submittedName>
</protein>
<gene>
    <name evidence="1" type="ORF">CQS04_09120</name>
</gene>
<organism evidence="1 2">
    <name type="scientific">Chryseomicrobium excrementi</name>
    <dbReference type="NCBI Taxonomy" id="2041346"/>
    <lineage>
        <taxon>Bacteria</taxon>
        <taxon>Bacillati</taxon>
        <taxon>Bacillota</taxon>
        <taxon>Bacilli</taxon>
        <taxon>Bacillales</taxon>
        <taxon>Caryophanaceae</taxon>
        <taxon>Chryseomicrobium</taxon>
    </lineage>
</organism>
<proteinExistence type="predicted"/>
<dbReference type="EMBL" id="PCGR01000003">
    <property type="protein sequence ID" value="PJK16070.1"/>
    <property type="molecule type" value="Genomic_DNA"/>
</dbReference>
<comment type="caution">
    <text evidence="1">The sequence shown here is derived from an EMBL/GenBank/DDBJ whole genome shotgun (WGS) entry which is preliminary data.</text>
</comment>
<reference evidence="1 2" key="1">
    <citation type="submission" date="2017-10" db="EMBL/GenBank/DDBJ databases">
        <title>Draft genome of Chryseomicrobium casticus sp. nov.</title>
        <authorList>
            <person name="Chakraborty R."/>
            <person name="Saha T."/>
        </authorList>
    </citation>
    <scope>NUCLEOTIDE SEQUENCE [LARGE SCALE GENOMIC DNA]</scope>
    <source>
        <strain evidence="1 2">ET03</strain>
    </source>
</reference>
<dbReference type="Pfam" id="PF06107">
    <property type="entry name" value="DUF951"/>
    <property type="match status" value="1"/>
</dbReference>
<evidence type="ECO:0000313" key="1">
    <source>
        <dbReference type="EMBL" id="PJK16070.1"/>
    </source>
</evidence>
<dbReference type="PANTHER" id="PTHR38455:SF1">
    <property type="entry name" value="DUF951 DOMAIN-CONTAINING PROTEIN"/>
    <property type="match status" value="1"/>
</dbReference>
<dbReference type="PANTHER" id="PTHR38455">
    <property type="entry name" value="HYPOTHETICAL CYTOSOLIC PROTEIN"/>
    <property type="match status" value="1"/>
</dbReference>